<evidence type="ECO:0000313" key="8">
    <source>
        <dbReference type="RefSeq" id="XP_008775214.2"/>
    </source>
</evidence>
<protein>
    <submittedName>
        <fullName evidence="8">HMG-Y-related protein A-like</fullName>
    </submittedName>
</protein>
<dbReference type="PRINTS" id="PR00929">
    <property type="entry name" value="ATHOOK"/>
</dbReference>
<dbReference type="Proteomes" id="UP000228380">
    <property type="component" value="Chromosome 8"/>
</dbReference>
<dbReference type="InterPro" id="IPR036390">
    <property type="entry name" value="WH_DNA-bd_sf"/>
</dbReference>
<keyword evidence="3" id="KW-0238">DNA-binding</keyword>
<keyword evidence="4" id="KW-0539">Nucleus</keyword>
<evidence type="ECO:0000256" key="3">
    <source>
        <dbReference type="ARBA" id="ARBA00023125"/>
    </source>
</evidence>
<dbReference type="InterPro" id="IPR000116">
    <property type="entry name" value="HMGA"/>
</dbReference>
<dbReference type="GO" id="GO:0000786">
    <property type="term" value="C:nucleosome"/>
    <property type="evidence" value="ECO:0007669"/>
    <property type="project" value="InterPro"/>
</dbReference>
<dbReference type="PANTHER" id="PTHR11467:SF162">
    <property type="entry name" value="HMG-Y-RELATED PROTEIN A"/>
    <property type="match status" value="1"/>
</dbReference>
<keyword evidence="7" id="KW-1185">Reference proteome</keyword>
<dbReference type="GO" id="GO:0045910">
    <property type="term" value="P:negative regulation of DNA recombination"/>
    <property type="evidence" value="ECO:0007669"/>
    <property type="project" value="TreeGrafter"/>
</dbReference>
<dbReference type="GO" id="GO:0003690">
    <property type="term" value="F:double-stranded DNA binding"/>
    <property type="evidence" value="ECO:0007669"/>
    <property type="project" value="TreeGrafter"/>
</dbReference>
<keyword evidence="2" id="KW-0677">Repeat</keyword>
<dbReference type="SMART" id="SM00526">
    <property type="entry name" value="H15"/>
    <property type="match status" value="1"/>
</dbReference>
<dbReference type="PANTHER" id="PTHR11467">
    <property type="entry name" value="HISTONE H1"/>
    <property type="match status" value="1"/>
</dbReference>
<dbReference type="PROSITE" id="PS51504">
    <property type="entry name" value="H15"/>
    <property type="match status" value="1"/>
</dbReference>
<dbReference type="SMART" id="SM00384">
    <property type="entry name" value="AT_hook"/>
    <property type="match status" value="4"/>
</dbReference>
<name>A0A8B7BFE6_PHODC</name>
<evidence type="ECO:0000256" key="2">
    <source>
        <dbReference type="ARBA" id="ARBA00022737"/>
    </source>
</evidence>
<reference evidence="7" key="1">
    <citation type="journal article" date="2019" name="Nat. Commun.">
        <title>Genome-wide association mapping of date palm fruit traits.</title>
        <authorList>
            <person name="Hazzouri K.M."/>
            <person name="Gros-Balthazard M."/>
            <person name="Flowers J.M."/>
            <person name="Copetti D."/>
            <person name="Lemansour A."/>
            <person name="Lebrun M."/>
            <person name="Masmoudi K."/>
            <person name="Ferrand S."/>
            <person name="Dhar M.I."/>
            <person name="Fresquez Z.A."/>
            <person name="Rosas U."/>
            <person name="Zhang J."/>
            <person name="Talag J."/>
            <person name="Lee S."/>
            <person name="Kudrna D."/>
            <person name="Powell R.F."/>
            <person name="Leitch I.J."/>
            <person name="Krueger R.R."/>
            <person name="Wing R.A."/>
            <person name="Amiri K.M.A."/>
            <person name="Purugganan M.D."/>
        </authorList>
    </citation>
    <scope>NUCLEOTIDE SEQUENCE [LARGE SCALE GENOMIC DNA]</scope>
    <source>
        <strain evidence="7">cv. Khalas</strain>
    </source>
</reference>
<organism evidence="7 8">
    <name type="scientific">Phoenix dactylifera</name>
    <name type="common">Date palm</name>
    <dbReference type="NCBI Taxonomy" id="42345"/>
    <lineage>
        <taxon>Eukaryota</taxon>
        <taxon>Viridiplantae</taxon>
        <taxon>Streptophyta</taxon>
        <taxon>Embryophyta</taxon>
        <taxon>Tracheophyta</taxon>
        <taxon>Spermatophyta</taxon>
        <taxon>Magnoliopsida</taxon>
        <taxon>Liliopsida</taxon>
        <taxon>Arecaceae</taxon>
        <taxon>Coryphoideae</taxon>
        <taxon>Phoeniceae</taxon>
        <taxon>Phoenix</taxon>
    </lineage>
</organism>
<feature type="region of interest" description="Disordered" evidence="5">
    <location>
        <begin position="28"/>
        <end position="50"/>
    </location>
</feature>
<dbReference type="GeneID" id="103695622"/>
<sequence length="166" mass="17429">MAPDEDPKLPSFPPYPEMILTAISALDEKSGSSKSAISKHIEAAHGGQLPPSHASLLAGHLARMTEAGELVFGNNCYLRAGPDAPPPPKRGRGRPPKPKLPLSPAGPRRPRGRPPKPVDPSAPVKVARPRGRPPKNPGGASAAAGTKRPRGRPPKVRPQFAEVGFV</sequence>
<dbReference type="SUPFAM" id="SSF46785">
    <property type="entry name" value="Winged helix' DNA-binding domain"/>
    <property type="match status" value="1"/>
</dbReference>
<reference evidence="8" key="2">
    <citation type="submission" date="2025-08" db="UniProtKB">
        <authorList>
            <consortium name="RefSeq"/>
        </authorList>
    </citation>
    <scope>IDENTIFICATION</scope>
    <source>
        <tissue evidence="8">Young leaves</tissue>
    </source>
</reference>
<dbReference type="GO" id="GO:0006355">
    <property type="term" value="P:regulation of DNA-templated transcription"/>
    <property type="evidence" value="ECO:0007669"/>
    <property type="project" value="InterPro"/>
</dbReference>
<gene>
    <name evidence="8" type="primary">LOC103695622</name>
</gene>
<dbReference type="GO" id="GO:0005730">
    <property type="term" value="C:nucleolus"/>
    <property type="evidence" value="ECO:0007669"/>
    <property type="project" value="TreeGrafter"/>
</dbReference>
<evidence type="ECO:0000313" key="7">
    <source>
        <dbReference type="Proteomes" id="UP000228380"/>
    </source>
</evidence>
<dbReference type="RefSeq" id="XP_008775214.2">
    <property type="nucleotide sequence ID" value="XM_008776992.4"/>
</dbReference>
<evidence type="ECO:0000256" key="4">
    <source>
        <dbReference type="ARBA" id="ARBA00023242"/>
    </source>
</evidence>
<dbReference type="GO" id="GO:0006334">
    <property type="term" value="P:nucleosome assembly"/>
    <property type="evidence" value="ECO:0007669"/>
    <property type="project" value="InterPro"/>
</dbReference>
<comment type="subcellular location">
    <subcellularLocation>
        <location evidence="1">Nucleus</location>
    </subcellularLocation>
</comment>
<feature type="region of interest" description="Disordered" evidence="5">
    <location>
        <begin position="76"/>
        <end position="166"/>
    </location>
</feature>
<dbReference type="InterPro" id="IPR017956">
    <property type="entry name" value="AT_hook_DNA-bd_motif"/>
</dbReference>
<dbReference type="InterPro" id="IPR005818">
    <property type="entry name" value="Histone_H1/H5_H15"/>
</dbReference>
<feature type="domain" description="H15" evidence="6">
    <location>
        <begin position="11"/>
        <end position="81"/>
    </location>
</feature>
<evidence type="ECO:0000256" key="1">
    <source>
        <dbReference type="ARBA" id="ARBA00004123"/>
    </source>
</evidence>
<evidence type="ECO:0000256" key="5">
    <source>
        <dbReference type="SAM" id="MobiDB-lite"/>
    </source>
</evidence>
<dbReference type="PRINTS" id="PR00930">
    <property type="entry name" value="HIGHMOBLTYIY"/>
</dbReference>
<dbReference type="InterPro" id="IPR036388">
    <property type="entry name" value="WH-like_DNA-bd_sf"/>
</dbReference>
<dbReference type="Pfam" id="PF00538">
    <property type="entry name" value="Linker_histone"/>
    <property type="match status" value="1"/>
</dbReference>
<dbReference type="Gene3D" id="1.10.10.10">
    <property type="entry name" value="Winged helix-like DNA-binding domain superfamily/Winged helix DNA-binding domain"/>
    <property type="match status" value="1"/>
</dbReference>
<accession>A0A8B7BFE6</accession>
<dbReference type="GO" id="GO:0030261">
    <property type="term" value="P:chromosome condensation"/>
    <property type="evidence" value="ECO:0007669"/>
    <property type="project" value="TreeGrafter"/>
</dbReference>
<dbReference type="OrthoDB" id="1110759at2759"/>
<dbReference type="AlphaFoldDB" id="A0A8B7BFE6"/>
<evidence type="ECO:0000259" key="6">
    <source>
        <dbReference type="PROSITE" id="PS51504"/>
    </source>
</evidence>
<dbReference type="KEGG" id="pda:103695622"/>
<proteinExistence type="predicted"/>
<dbReference type="GO" id="GO:0031492">
    <property type="term" value="F:nucleosomal DNA binding"/>
    <property type="evidence" value="ECO:0007669"/>
    <property type="project" value="TreeGrafter"/>
</dbReference>